<evidence type="ECO:0000313" key="1">
    <source>
        <dbReference type="EMBL" id="CAK7922587.1"/>
    </source>
</evidence>
<evidence type="ECO:0000313" key="2">
    <source>
        <dbReference type="Proteomes" id="UP001162060"/>
    </source>
</evidence>
<name>A0AAV1TMS4_9STRA</name>
<sequence>MDSDDATAVKTKRASCPIRTRESANKSRLRRNARLATLMTDIAELKKKEQELQTLLLESFFRKKDPLYAAASLLLSSPLTMNQSRVDLHMLGNGRKKTEGDEIGGDTQVSDMTMLTLRPGKRRAVSSTLSTTASLTVCSSVFGVTVFTSCDGDAVVSGTIRSVGRVLHESSKSCGIEKYSLEVSKSLGRWWRRL</sequence>
<dbReference type="EMBL" id="CAKLBY020000066">
    <property type="protein sequence ID" value="CAK7922587.1"/>
    <property type="molecule type" value="Genomic_DNA"/>
</dbReference>
<proteinExistence type="predicted"/>
<evidence type="ECO:0008006" key="3">
    <source>
        <dbReference type="Google" id="ProtNLM"/>
    </source>
</evidence>
<dbReference type="AlphaFoldDB" id="A0AAV1TMS4"/>
<accession>A0AAV1TMS4</accession>
<organism evidence="1 2">
    <name type="scientific">Peronospora matthiolae</name>
    <dbReference type="NCBI Taxonomy" id="2874970"/>
    <lineage>
        <taxon>Eukaryota</taxon>
        <taxon>Sar</taxon>
        <taxon>Stramenopiles</taxon>
        <taxon>Oomycota</taxon>
        <taxon>Peronosporomycetes</taxon>
        <taxon>Peronosporales</taxon>
        <taxon>Peronosporaceae</taxon>
        <taxon>Peronospora</taxon>
    </lineage>
</organism>
<reference evidence="1" key="1">
    <citation type="submission" date="2024-01" db="EMBL/GenBank/DDBJ databases">
        <authorList>
            <person name="Webb A."/>
        </authorList>
    </citation>
    <scope>NUCLEOTIDE SEQUENCE</scope>
    <source>
        <strain evidence="1">Pm1</strain>
    </source>
</reference>
<gene>
    <name evidence="1" type="ORF">PM001_LOCUS7758</name>
</gene>
<dbReference type="CDD" id="cd14686">
    <property type="entry name" value="bZIP"/>
    <property type="match status" value="1"/>
</dbReference>
<dbReference type="Proteomes" id="UP001162060">
    <property type="component" value="Unassembled WGS sequence"/>
</dbReference>
<protein>
    <recommendedName>
        <fullName evidence="3">BZIP domain-containing protein</fullName>
    </recommendedName>
</protein>
<comment type="caution">
    <text evidence="1">The sequence shown here is derived from an EMBL/GenBank/DDBJ whole genome shotgun (WGS) entry which is preliminary data.</text>
</comment>